<dbReference type="InterPro" id="IPR000210">
    <property type="entry name" value="BTB/POZ_dom"/>
</dbReference>
<dbReference type="SUPFAM" id="SSF54695">
    <property type="entry name" value="POZ domain"/>
    <property type="match status" value="1"/>
</dbReference>
<feature type="compositionally biased region" description="Acidic residues" evidence="1">
    <location>
        <begin position="87"/>
        <end position="100"/>
    </location>
</feature>
<dbReference type="Gene3D" id="3.30.710.10">
    <property type="entry name" value="Potassium Channel Kv1.1, Chain A"/>
    <property type="match status" value="1"/>
</dbReference>
<dbReference type="WBParaSite" id="PSU_v2.g2734.t1">
    <property type="protein sequence ID" value="PSU_v2.g2734.t1"/>
    <property type="gene ID" value="PSU_v2.g2734"/>
</dbReference>
<dbReference type="PANTHER" id="PTHR24413">
    <property type="entry name" value="SPECKLE-TYPE POZ PROTEIN"/>
    <property type="match status" value="1"/>
</dbReference>
<dbReference type="AlphaFoldDB" id="A0A914YXB7"/>
<sequence>MKMLEELQNHHGKENLVAGADGDRYITFGFIIPSVPVEEEDDGEEKSVAEKSTQKKPEVICIEDEEEESVTEDGEENNADITRQEEDHFDNDDNWSETEEVSTTKSSEQKVLSKLGGKIAKLYENMEISDVCLSVNGEEIMAHKLILYLHSPCLAAMIKQDEWVSSSTKIDIEGFAPLTVQKALEFMYTETIVDVKKLLVDQMMELSRFATMFSISDLKEFINNQIINSVNTSTACELANLSSMYNEEEIHSTALEYITKNLANVKLDDSFAELSGENAKAILRML</sequence>
<dbReference type="CDD" id="cd18186">
    <property type="entry name" value="BTB_POZ_ZBTB_KLHL-like"/>
    <property type="match status" value="1"/>
</dbReference>
<reference evidence="4" key="1">
    <citation type="submission" date="2022-11" db="UniProtKB">
        <authorList>
            <consortium name="WormBaseParasite"/>
        </authorList>
    </citation>
    <scope>IDENTIFICATION</scope>
</reference>
<feature type="compositionally biased region" description="Acidic residues" evidence="1">
    <location>
        <begin position="61"/>
        <end position="78"/>
    </location>
</feature>
<keyword evidence="3" id="KW-1185">Reference proteome</keyword>
<dbReference type="SMART" id="SM00225">
    <property type="entry name" value="BTB"/>
    <property type="match status" value="1"/>
</dbReference>
<evidence type="ECO:0000313" key="3">
    <source>
        <dbReference type="Proteomes" id="UP000887577"/>
    </source>
</evidence>
<dbReference type="PROSITE" id="PS50097">
    <property type="entry name" value="BTB"/>
    <property type="match status" value="1"/>
</dbReference>
<feature type="region of interest" description="Disordered" evidence="1">
    <location>
        <begin position="36"/>
        <end position="107"/>
    </location>
</feature>
<feature type="domain" description="BTB" evidence="2">
    <location>
        <begin position="129"/>
        <end position="192"/>
    </location>
</feature>
<organism evidence="3 4">
    <name type="scientific">Panagrolaimus superbus</name>
    <dbReference type="NCBI Taxonomy" id="310955"/>
    <lineage>
        <taxon>Eukaryota</taxon>
        <taxon>Metazoa</taxon>
        <taxon>Ecdysozoa</taxon>
        <taxon>Nematoda</taxon>
        <taxon>Chromadorea</taxon>
        <taxon>Rhabditida</taxon>
        <taxon>Tylenchina</taxon>
        <taxon>Panagrolaimomorpha</taxon>
        <taxon>Panagrolaimoidea</taxon>
        <taxon>Panagrolaimidae</taxon>
        <taxon>Panagrolaimus</taxon>
    </lineage>
</organism>
<protein>
    <submittedName>
        <fullName evidence="4">BTB domain-containing protein</fullName>
    </submittedName>
</protein>
<feature type="compositionally biased region" description="Basic and acidic residues" evidence="1">
    <location>
        <begin position="45"/>
        <end position="58"/>
    </location>
</feature>
<evidence type="ECO:0000313" key="4">
    <source>
        <dbReference type="WBParaSite" id="PSU_v2.g2734.t1"/>
    </source>
</evidence>
<dbReference type="Pfam" id="PF00651">
    <property type="entry name" value="BTB"/>
    <property type="match status" value="1"/>
</dbReference>
<proteinExistence type="predicted"/>
<dbReference type="CDD" id="cd14733">
    <property type="entry name" value="BACK"/>
    <property type="match status" value="1"/>
</dbReference>
<evidence type="ECO:0000259" key="2">
    <source>
        <dbReference type="PROSITE" id="PS50097"/>
    </source>
</evidence>
<name>A0A914YXB7_9BILA</name>
<evidence type="ECO:0000256" key="1">
    <source>
        <dbReference type="SAM" id="MobiDB-lite"/>
    </source>
</evidence>
<dbReference type="InterPro" id="IPR011333">
    <property type="entry name" value="SKP1/BTB/POZ_sf"/>
</dbReference>
<accession>A0A914YXB7</accession>
<dbReference type="Proteomes" id="UP000887577">
    <property type="component" value="Unplaced"/>
</dbReference>